<dbReference type="InterPro" id="IPR001902">
    <property type="entry name" value="SLC26A/SulP_fam"/>
</dbReference>
<feature type="transmembrane region" description="Helical" evidence="5">
    <location>
        <begin position="238"/>
        <end position="270"/>
    </location>
</feature>
<feature type="transmembrane region" description="Helical" evidence="5">
    <location>
        <begin position="140"/>
        <end position="161"/>
    </location>
</feature>
<gene>
    <name evidence="7" type="ORF">GCM10010123_04750</name>
</gene>
<dbReference type="Pfam" id="PF00916">
    <property type="entry name" value="Sulfate_transp"/>
    <property type="match status" value="1"/>
</dbReference>
<comment type="subcellular location">
    <subcellularLocation>
        <location evidence="1">Membrane</location>
        <topology evidence="1">Multi-pass membrane protein</topology>
    </subcellularLocation>
</comment>
<dbReference type="Gene3D" id="3.30.750.24">
    <property type="entry name" value="STAS domain"/>
    <property type="match status" value="1"/>
</dbReference>
<evidence type="ECO:0000256" key="2">
    <source>
        <dbReference type="ARBA" id="ARBA00022692"/>
    </source>
</evidence>
<evidence type="ECO:0000313" key="8">
    <source>
        <dbReference type="Proteomes" id="UP000649739"/>
    </source>
</evidence>
<name>A0A8J3B309_9ACTN</name>
<keyword evidence="8" id="KW-1185">Reference proteome</keyword>
<dbReference type="SUPFAM" id="SSF52091">
    <property type="entry name" value="SpoIIaa-like"/>
    <property type="match status" value="1"/>
</dbReference>
<organism evidence="7 8">
    <name type="scientific">Pilimelia anulata</name>
    <dbReference type="NCBI Taxonomy" id="53371"/>
    <lineage>
        <taxon>Bacteria</taxon>
        <taxon>Bacillati</taxon>
        <taxon>Actinomycetota</taxon>
        <taxon>Actinomycetes</taxon>
        <taxon>Micromonosporales</taxon>
        <taxon>Micromonosporaceae</taxon>
        <taxon>Pilimelia</taxon>
    </lineage>
</organism>
<dbReference type="InterPro" id="IPR002645">
    <property type="entry name" value="STAS_dom"/>
</dbReference>
<sequence length="414" mass="42641">MAIVLIVAPKGLDASTFAPLLSMLRVLLADVGSVALLAVGLLAAILAAVWIGTRLRRLNWFVLLPVVVLHAPIPGLSAMQNVAALVVLTGNCTRDQLRSWFGAADIHPLLPVHAKALLAVMQVVVGTVAILTGKGGGTVFMGWLPVLAIAGHVGMFALMMVELRQRLSGRLPLAGLVTAGLTVLTLLFLTGLFAELPEATLAAVVIAALAELVDPAALRRLWRVALGPGGGPAARPDFVAAAAALLGVLLFDTLPGLVIGMVVSILLLLYRASRPAVVRLGRTPAGQWLDPARHPAARELPGVVVLRPQGALFFANADRVRDALLGAGRAPGVRTLVLDAEAVPGVDATAAAMLAGLAAALRRSGVTLRVVHPLGGVRDVLRLAGAADTLPAPSDTIDDAVAGDVLPERTTGNV</sequence>
<evidence type="ECO:0000313" key="7">
    <source>
        <dbReference type="EMBL" id="GGJ77748.1"/>
    </source>
</evidence>
<dbReference type="RefSeq" id="WP_189168317.1">
    <property type="nucleotide sequence ID" value="NZ_BMQB01000001.1"/>
</dbReference>
<evidence type="ECO:0000256" key="4">
    <source>
        <dbReference type="ARBA" id="ARBA00023136"/>
    </source>
</evidence>
<dbReference type="InterPro" id="IPR036513">
    <property type="entry name" value="STAS_dom_sf"/>
</dbReference>
<proteinExistence type="predicted"/>
<evidence type="ECO:0000256" key="5">
    <source>
        <dbReference type="SAM" id="Phobius"/>
    </source>
</evidence>
<dbReference type="Proteomes" id="UP000649739">
    <property type="component" value="Unassembled WGS sequence"/>
</dbReference>
<feature type="transmembrane region" description="Helical" evidence="5">
    <location>
        <begin position="116"/>
        <end position="133"/>
    </location>
</feature>
<keyword evidence="3 5" id="KW-1133">Transmembrane helix</keyword>
<comment type="caution">
    <text evidence="7">The sequence shown here is derived from an EMBL/GenBank/DDBJ whole genome shotgun (WGS) entry which is preliminary data.</text>
</comment>
<protein>
    <recommendedName>
        <fullName evidence="6">STAS domain-containing protein</fullName>
    </recommendedName>
</protein>
<dbReference type="GO" id="GO:0016020">
    <property type="term" value="C:membrane"/>
    <property type="evidence" value="ECO:0007669"/>
    <property type="project" value="UniProtKB-SubCell"/>
</dbReference>
<dbReference type="PANTHER" id="PTHR11814">
    <property type="entry name" value="SULFATE TRANSPORTER"/>
    <property type="match status" value="1"/>
</dbReference>
<dbReference type="InterPro" id="IPR011547">
    <property type="entry name" value="SLC26A/SulP_dom"/>
</dbReference>
<feature type="transmembrane region" description="Helical" evidence="5">
    <location>
        <begin position="24"/>
        <end position="51"/>
    </location>
</feature>
<dbReference type="Pfam" id="PF01740">
    <property type="entry name" value="STAS"/>
    <property type="match status" value="1"/>
</dbReference>
<evidence type="ECO:0000256" key="1">
    <source>
        <dbReference type="ARBA" id="ARBA00004141"/>
    </source>
</evidence>
<feature type="domain" description="STAS" evidence="6">
    <location>
        <begin position="293"/>
        <end position="404"/>
    </location>
</feature>
<dbReference type="CDD" id="cd07042">
    <property type="entry name" value="STAS_SulP_like_sulfate_transporter"/>
    <property type="match status" value="1"/>
</dbReference>
<dbReference type="AlphaFoldDB" id="A0A8J3B309"/>
<dbReference type="GO" id="GO:0055085">
    <property type="term" value="P:transmembrane transport"/>
    <property type="evidence" value="ECO:0007669"/>
    <property type="project" value="InterPro"/>
</dbReference>
<evidence type="ECO:0000256" key="3">
    <source>
        <dbReference type="ARBA" id="ARBA00022989"/>
    </source>
</evidence>
<evidence type="ECO:0000259" key="6">
    <source>
        <dbReference type="PROSITE" id="PS50801"/>
    </source>
</evidence>
<keyword evidence="2 5" id="KW-0812">Transmembrane</keyword>
<dbReference type="EMBL" id="BMQB01000001">
    <property type="protein sequence ID" value="GGJ77748.1"/>
    <property type="molecule type" value="Genomic_DNA"/>
</dbReference>
<dbReference type="PROSITE" id="PS50801">
    <property type="entry name" value="STAS"/>
    <property type="match status" value="1"/>
</dbReference>
<reference evidence="7" key="1">
    <citation type="journal article" date="2014" name="Int. J. Syst. Evol. Microbiol.">
        <title>Complete genome sequence of Corynebacterium casei LMG S-19264T (=DSM 44701T), isolated from a smear-ripened cheese.</title>
        <authorList>
            <consortium name="US DOE Joint Genome Institute (JGI-PGF)"/>
            <person name="Walter F."/>
            <person name="Albersmeier A."/>
            <person name="Kalinowski J."/>
            <person name="Ruckert C."/>
        </authorList>
    </citation>
    <scope>NUCLEOTIDE SEQUENCE</scope>
    <source>
        <strain evidence="7">JCM 3090</strain>
    </source>
</reference>
<keyword evidence="4 5" id="KW-0472">Membrane</keyword>
<feature type="transmembrane region" description="Helical" evidence="5">
    <location>
        <begin position="58"/>
        <end position="79"/>
    </location>
</feature>
<reference evidence="7" key="2">
    <citation type="submission" date="2020-09" db="EMBL/GenBank/DDBJ databases">
        <authorList>
            <person name="Sun Q."/>
            <person name="Ohkuma M."/>
        </authorList>
    </citation>
    <scope>NUCLEOTIDE SEQUENCE</scope>
    <source>
        <strain evidence="7">JCM 3090</strain>
    </source>
</reference>
<accession>A0A8J3B309</accession>
<feature type="transmembrane region" description="Helical" evidence="5">
    <location>
        <begin position="173"/>
        <end position="194"/>
    </location>
</feature>